<keyword evidence="3" id="KW-0964">Secreted</keyword>
<feature type="domain" description="Crinkler effector protein N-terminal" evidence="4">
    <location>
        <begin position="3"/>
        <end position="110"/>
    </location>
</feature>
<evidence type="ECO:0000259" key="4">
    <source>
        <dbReference type="Pfam" id="PF20147"/>
    </source>
</evidence>
<comment type="caution">
    <text evidence="5">The sequence shown here is derived from an EMBL/GenBank/DDBJ whole genome shotgun (WGS) entry which is preliminary data.</text>
</comment>
<dbReference type="EMBL" id="BLAL01000259">
    <property type="protein sequence ID" value="GES97388.1"/>
    <property type="molecule type" value="Genomic_DNA"/>
</dbReference>
<organism evidence="5 6">
    <name type="scientific">Rhizophagus clarus</name>
    <dbReference type="NCBI Taxonomy" id="94130"/>
    <lineage>
        <taxon>Eukaryota</taxon>
        <taxon>Fungi</taxon>
        <taxon>Fungi incertae sedis</taxon>
        <taxon>Mucoromycota</taxon>
        <taxon>Glomeromycotina</taxon>
        <taxon>Glomeromycetes</taxon>
        <taxon>Glomerales</taxon>
        <taxon>Glomeraceae</taxon>
        <taxon>Rhizophagus</taxon>
    </lineage>
</organism>
<evidence type="ECO:0000256" key="3">
    <source>
        <dbReference type="ARBA" id="ARBA00022525"/>
    </source>
</evidence>
<evidence type="ECO:0000256" key="1">
    <source>
        <dbReference type="ARBA" id="ARBA00004340"/>
    </source>
</evidence>
<reference evidence="5" key="1">
    <citation type="submission" date="2019-10" db="EMBL/GenBank/DDBJ databases">
        <title>Conservation and host-specific expression of non-tandemly repeated heterogenous ribosome RNA gene in arbuscular mycorrhizal fungi.</title>
        <authorList>
            <person name="Maeda T."/>
            <person name="Kobayashi Y."/>
            <person name="Nakagawa T."/>
            <person name="Ezawa T."/>
            <person name="Yamaguchi K."/>
            <person name="Bino T."/>
            <person name="Nishimoto Y."/>
            <person name="Shigenobu S."/>
            <person name="Kawaguchi M."/>
        </authorList>
    </citation>
    <scope>NUCLEOTIDE SEQUENCE</scope>
    <source>
        <strain evidence="5">HR1</strain>
    </source>
</reference>
<dbReference type="SUPFAM" id="SSF52540">
    <property type="entry name" value="P-loop containing nucleoside triphosphate hydrolases"/>
    <property type="match status" value="1"/>
</dbReference>
<dbReference type="Proteomes" id="UP000615446">
    <property type="component" value="Unassembled WGS sequence"/>
</dbReference>
<gene>
    <name evidence="5" type="ORF">RCL2_002398300</name>
</gene>
<dbReference type="PANTHER" id="PTHR33129">
    <property type="entry name" value="PROTEIN KINASE DOMAIN-CONTAINING PROTEIN-RELATED"/>
    <property type="match status" value="1"/>
</dbReference>
<sequence>MVYCLVLGEHPREAFKVENDKFSSISKLRDIIWEKNKDIAPSARKLRLWQVDISNEENEETEKLKILIDTPPHKINIENQLEGKELFTNKDLGEYFPDPVLDRHIQIIVELPPPATTDKNRFQNLINSLPEINVQDKVFKIPSLPGDKGDMDIYNRECYEYLRNFILNDTKFSRYLITGNPGIGKTFFGRLMLIVLLKENKKVLLDYEAVTVLIYPSGDTEYVSDKVQYRQIAEEQDVWCIIDGKRDQLGHDFSNGKLIMVSLPKKSIIGDFAKQWCVKLYMPIWNEFEVEDCWKNVYCEKVPSESLESLKVKFKLCGGIPRLIFGESLLYIKLAIKQELTSVGPGMLCNQSNDFSGDEYTHKLIHMRTNLEETEVEGEKADPYTSCFCFFGSDYIAYKCLKRLKEKYKEDLCTFIETARDIPEMGSLCGQLFELVSHEILCQGGTFPRD</sequence>
<evidence type="ECO:0000256" key="2">
    <source>
        <dbReference type="ARBA" id="ARBA00004613"/>
    </source>
</evidence>
<comment type="subcellular location">
    <subcellularLocation>
        <location evidence="1">Host cell</location>
    </subcellularLocation>
    <subcellularLocation>
        <location evidence="2">Secreted</location>
    </subcellularLocation>
</comment>
<accession>A0A8H3LYK9</accession>
<evidence type="ECO:0000313" key="5">
    <source>
        <dbReference type="EMBL" id="GES97388.1"/>
    </source>
</evidence>
<dbReference type="InterPro" id="IPR027417">
    <property type="entry name" value="P-loop_NTPase"/>
</dbReference>
<dbReference type="GO" id="GO:0043657">
    <property type="term" value="C:host cell"/>
    <property type="evidence" value="ECO:0007669"/>
    <property type="project" value="UniProtKB-SubCell"/>
</dbReference>
<name>A0A8H3LYK9_9GLOM</name>
<dbReference type="OrthoDB" id="2442361at2759"/>
<dbReference type="InterPro" id="IPR045379">
    <property type="entry name" value="Crinkler_N"/>
</dbReference>
<dbReference type="InterPro" id="IPR052980">
    <property type="entry name" value="Crinkler_effector"/>
</dbReference>
<protein>
    <submittedName>
        <fullName evidence="5">Crinkler (CRN) family protein, putative</fullName>
    </submittedName>
</protein>
<dbReference type="Pfam" id="PF20147">
    <property type="entry name" value="Crinkler"/>
    <property type="match status" value="1"/>
</dbReference>
<dbReference type="PANTHER" id="PTHR33129:SF1">
    <property type="entry name" value="ATP-BINDING PROTEIN"/>
    <property type="match status" value="1"/>
</dbReference>
<dbReference type="GO" id="GO:0005576">
    <property type="term" value="C:extracellular region"/>
    <property type="evidence" value="ECO:0007669"/>
    <property type="project" value="UniProtKB-SubCell"/>
</dbReference>
<dbReference type="AlphaFoldDB" id="A0A8H3LYK9"/>
<proteinExistence type="predicted"/>
<evidence type="ECO:0000313" key="6">
    <source>
        <dbReference type="Proteomes" id="UP000615446"/>
    </source>
</evidence>